<gene>
    <name evidence="1" type="ORF">BV22DRAFT_1195674</name>
</gene>
<proteinExistence type="predicted"/>
<keyword evidence="2" id="KW-1185">Reference proteome</keyword>
<reference evidence="1" key="1">
    <citation type="journal article" date="2021" name="New Phytol.">
        <title>Evolutionary innovations through gain and loss of genes in the ectomycorrhizal Boletales.</title>
        <authorList>
            <person name="Wu G."/>
            <person name="Miyauchi S."/>
            <person name="Morin E."/>
            <person name="Kuo A."/>
            <person name="Drula E."/>
            <person name="Varga T."/>
            <person name="Kohler A."/>
            <person name="Feng B."/>
            <person name="Cao Y."/>
            <person name="Lipzen A."/>
            <person name="Daum C."/>
            <person name="Hundley H."/>
            <person name="Pangilinan J."/>
            <person name="Johnson J."/>
            <person name="Barry K."/>
            <person name="LaButti K."/>
            <person name="Ng V."/>
            <person name="Ahrendt S."/>
            <person name="Min B."/>
            <person name="Choi I.G."/>
            <person name="Park H."/>
            <person name="Plett J.M."/>
            <person name="Magnuson J."/>
            <person name="Spatafora J.W."/>
            <person name="Nagy L.G."/>
            <person name="Henrissat B."/>
            <person name="Grigoriev I.V."/>
            <person name="Yang Z.L."/>
            <person name="Xu J."/>
            <person name="Martin F.M."/>
        </authorList>
    </citation>
    <scope>NUCLEOTIDE SEQUENCE</scope>
    <source>
        <strain evidence="1">KUC20120723A-06</strain>
    </source>
</reference>
<dbReference type="EMBL" id="MU266416">
    <property type="protein sequence ID" value="KAH7924800.1"/>
    <property type="molecule type" value="Genomic_DNA"/>
</dbReference>
<name>A0ACB8BHF8_9AGAM</name>
<sequence length="346" mass="38455">MQPNSGFHKGGLSNKIACAMVAVDTAEIPLAKVFLYEVLQGTTKSKEELNQWVDLAWTASKAMDTKIWHPRDLEPMDLESVQLSRDDAYSSEPSGFFHAMVCAMVSVETLNLPIARISIYELLKQATESNEEVSYWMELVRYVRESIKAEVLDARDLAYGDLTHLKLISDKIKACGVSLVEGDIGRDYQLDQRVKAWAENVWEESTRFSKEMASRPTPMVPEPGENARPRSIQVKVTNQKPIKVANSKPDETQTVKPARGTTKAPGGSKRSLPVEGAPTVLLPATPIPAAGMKRKREQSDGGNDREASPDGHVSGEDDRDHAFDAETHNRVKEWVKGVQETKRVKL</sequence>
<evidence type="ECO:0000313" key="1">
    <source>
        <dbReference type="EMBL" id="KAH7924800.1"/>
    </source>
</evidence>
<evidence type="ECO:0000313" key="2">
    <source>
        <dbReference type="Proteomes" id="UP000790709"/>
    </source>
</evidence>
<accession>A0ACB8BHF8</accession>
<organism evidence="1 2">
    <name type="scientific">Leucogyrophana mollusca</name>
    <dbReference type="NCBI Taxonomy" id="85980"/>
    <lineage>
        <taxon>Eukaryota</taxon>
        <taxon>Fungi</taxon>
        <taxon>Dikarya</taxon>
        <taxon>Basidiomycota</taxon>
        <taxon>Agaricomycotina</taxon>
        <taxon>Agaricomycetes</taxon>
        <taxon>Agaricomycetidae</taxon>
        <taxon>Boletales</taxon>
        <taxon>Boletales incertae sedis</taxon>
        <taxon>Leucogyrophana</taxon>
    </lineage>
</organism>
<dbReference type="Proteomes" id="UP000790709">
    <property type="component" value="Unassembled WGS sequence"/>
</dbReference>
<protein>
    <submittedName>
        <fullName evidence="1">Uncharacterized protein</fullName>
    </submittedName>
</protein>
<comment type="caution">
    <text evidence="1">The sequence shown here is derived from an EMBL/GenBank/DDBJ whole genome shotgun (WGS) entry which is preliminary data.</text>
</comment>